<proteinExistence type="predicted"/>
<name>T1EYC8_HELRO</name>
<organism evidence="3 4">
    <name type="scientific">Helobdella robusta</name>
    <name type="common">Californian leech</name>
    <dbReference type="NCBI Taxonomy" id="6412"/>
    <lineage>
        <taxon>Eukaryota</taxon>
        <taxon>Metazoa</taxon>
        <taxon>Spiralia</taxon>
        <taxon>Lophotrochozoa</taxon>
        <taxon>Annelida</taxon>
        <taxon>Clitellata</taxon>
        <taxon>Hirudinea</taxon>
        <taxon>Rhynchobdellida</taxon>
        <taxon>Glossiphoniidae</taxon>
        <taxon>Helobdella</taxon>
    </lineage>
</organism>
<evidence type="ECO:0000256" key="1">
    <source>
        <dbReference type="SAM" id="MobiDB-lite"/>
    </source>
</evidence>
<feature type="compositionally biased region" description="Basic and acidic residues" evidence="1">
    <location>
        <begin position="108"/>
        <end position="122"/>
    </location>
</feature>
<evidence type="ECO:0000313" key="3">
    <source>
        <dbReference type="EnsemblMetazoa" id="HelroP166680"/>
    </source>
</evidence>
<reference evidence="2 4" key="2">
    <citation type="journal article" date="2013" name="Nature">
        <title>Insights into bilaterian evolution from three spiralian genomes.</title>
        <authorList>
            <person name="Simakov O."/>
            <person name="Marletaz F."/>
            <person name="Cho S.J."/>
            <person name="Edsinger-Gonzales E."/>
            <person name="Havlak P."/>
            <person name="Hellsten U."/>
            <person name="Kuo D.H."/>
            <person name="Larsson T."/>
            <person name="Lv J."/>
            <person name="Arendt D."/>
            <person name="Savage R."/>
            <person name="Osoegawa K."/>
            <person name="de Jong P."/>
            <person name="Grimwood J."/>
            <person name="Chapman J.A."/>
            <person name="Shapiro H."/>
            <person name="Aerts A."/>
            <person name="Otillar R.P."/>
            <person name="Terry A.Y."/>
            <person name="Boore J.L."/>
            <person name="Grigoriev I.V."/>
            <person name="Lindberg D.R."/>
            <person name="Seaver E.C."/>
            <person name="Weisblat D.A."/>
            <person name="Putnam N.H."/>
            <person name="Rokhsar D.S."/>
        </authorList>
    </citation>
    <scope>NUCLEOTIDE SEQUENCE</scope>
</reference>
<feature type="compositionally biased region" description="Polar residues" evidence="1">
    <location>
        <begin position="30"/>
        <end position="40"/>
    </location>
</feature>
<dbReference type="CTD" id="20201578"/>
<dbReference type="EMBL" id="AMQM01002511">
    <property type="status" value="NOT_ANNOTATED_CDS"/>
    <property type="molecule type" value="Genomic_DNA"/>
</dbReference>
<protein>
    <submittedName>
        <fullName evidence="2 3">Uncharacterized protein</fullName>
    </submittedName>
</protein>
<dbReference type="EnsemblMetazoa" id="HelroT166680">
    <property type="protein sequence ID" value="HelroP166680"/>
    <property type="gene ID" value="HelroG166680"/>
</dbReference>
<evidence type="ECO:0000313" key="2">
    <source>
        <dbReference type="EMBL" id="ESO11666.1"/>
    </source>
</evidence>
<reference evidence="4" key="1">
    <citation type="submission" date="2012-12" db="EMBL/GenBank/DDBJ databases">
        <authorList>
            <person name="Hellsten U."/>
            <person name="Grimwood J."/>
            <person name="Chapman J.A."/>
            <person name="Shapiro H."/>
            <person name="Aerts A."/>
            <person name="Otillar R.P."/>
            <person name="Terry A.Y."/>
            <person name="Boore J.L."/>
            <person name="Simakov O."/>
            <person name="Marletaz F."/>
            <person name="Cho S.-J."/>
            <person name="Edsinger-Gonzales E."/>
            <person name="Havlak P."/>
            <person name="Kuo D.-H."/>
            <person name="Larsson T."/>
            <person name="Lv J."/>
            <person name="Arendt D."/>
            <person name="Savage R."/>
            <person name="Osoegawa K."/>
            <person name="de Jong P."/>
            <person name="Lindberg D.R."/>
            <person name="Seaver E.C."/>
            <person name="Weisblat D.A."/>
            <person name="Putnam N.H."/>
            <person name="Grigoriev I.V."/>
            <person name="Rokhsar D.S."/>
        </authorList>
    </citation>
    <scope>NUCLEOTIDE SEQUENCE</scope>
</reference>
<dbReference type="Proteomes" id="UP000015101">
    <property type="component" value="Unassembled WGS sequence"/>
</dbReference>
<gene>
    <name evidence="3" type="primary">20201578</name>
    <name evidence="2" type="ORF">HELRODRAFT_166680</name>
</gene>
<dbReference type="HOGENOM" id="CLU_2029172_0_0_1"/>
<dbReference type="GeneID" id="20201578"/>
<keyword evidence="4" id="KW-1185">Reference proteome</keyword>
<reference evidence="3" key="3">
    <citation type="submission" date="2015-06" db="UniProtKB">
        <authorList>
            <consortium name="EnsemblMetazoa"/>
        </authorList>
    </citation>
    <scope>IDENTIFICATION</scope>
</reference>
<dbReference type="EMBL" id="KB095812">
    <property type="protein sequence ID" value="ESO11666.1"/>
    <property type="molecule type" value="Genomic_DNA"/>
</dbReference>
<feature type="compositionally biased region" description="Basic residues" evidence="1">
    <location>
        <begin position="96"/>
        <end position="107"/>
    </location>
</feature>
<evidence type="ECO:0000313" key="4">
    <source>
        <dbReference type="Proteomes" id="UP000015101"/>
    </source>
</evidence>
<dbReference type="KEGG" id="hro:HELRODRAFT_166680"/>
<sequence>MTIIFITISSSPSSSSLSSSCSPFKRTPIINHTTSATPNHTAPHHISYTTPATPHHTSHTTPTTPHQPHYATPHTTPKEYKFILKNNPNIRNDKRNFKKNAINRRHKDYKDSSELHLNKALN</sequence>
<feature type="compositionally biased region" description="Low complexity" evidence="1">
    <location>
        <begin position="47"/>
        <end position="74"/>
    </location>
</feature>
<dbReference type="RefSeq" id="XP_009010154.1">
    <property type="nucleotide sequence ID" value="XM_009011906.1"/>
</dbReference>
<accession>T1EYC8</accession>
<feature type="region of interest" description="Disordered" evidence="1">
    <location>
        <begin position="28"/>
        <end position="74"/>
    </location>
</feature>
<feature type="region of interest" description="Disordered" evidence="1">
    <location>
        <begin position="89"/>
        <end position="122"/>
    </location>
</feature>
<dbReference type="InParanoid" id="T1EYC8"/>
<dbReference type="AlphaFoldDB" id="T1EYC8"/>